<evidence type="ECO:0000313" key="1">
    <source>
        <dbReference type="EMBL" id="CBX29747.1"/>
    </source>
</evidence>
<reference evidence="1" key="1">
    <citation type="journal article" date="2011" name="Environ. Microbiol.">
        <title>Genomic insights into the metabolic potential of the polycyclic aromatic hydrocarbon degrading sulfate-reducing Deltaproteobacterium N47.</title>
        <authorList>
            <person name="Bergmann F."/>
            <person name="Selesi D."/>
            <person name="Weinmaier T."/>
            <person name="Tischler P."/>
            <person name="Rattei T."/>
            <person name="Meckenstock R.U."/>
        </authorList>
    </citation>
    <scope>NUCLEOTIDE SEQUENCE</scope>
</reference>
<proteinExistence type="predicted"/>
<organism evidence="1">
    <name type="scientific">uncultured Desulfobacterium sp</name>
    <dbReference type="NCBI Taxonomy" id="201089"/>
    <lineage>
        <taxon>Bacteria</taxon>
        <taxon>Pseudomonadati</taxon>
        <taxon>Thermodesulfobacteriota</taxon>
        <taxon>Desulfobacteria</taxon>
        <taxon>Desulfobacterales</taxon>
        <taxon>Desulfobacteriaceae</taxon>
        <taxon>Desulfobacterium</taxon>
        <taxon>environmental samples</taxon>
    </lineage>
</organism>
<protein>
    <submittedName>
        <fullName evidence="1">Uncharacterized protein</fullName>
    </submittedName>
</protein>
<name>E1YGQ3_9BACT</name>
<gene>
    <name evidence="1" type="ORF">N47_F14420</name>
</gene>
<dbReference type="AlphaFoldDB" id="E1YGQ3"/>
<accession>E1YGQ3</accession>
<dbReference type="EMBL" id="FR695873">
    <property type="protein sequence ID" value="CBX29747.1"/>
    <property type="molecule type" value="Genomic_DNA"/>
</dbReference>
<sequence>MFAFLPNHLFSVKKSILERLMRLSYKQKICKKFINSPKANHSKCYIGYITISIFAGIQKKMKQSKTHINKNRFI</sequence>